<dbReference type="EMBL" id="JAXCEH010000008">
    <property type="protein sequence ID" value="MFA1555112.1"/>
    <property type="molecule type" value="Genomic_DNA"/>
</dbReference>
<dbReference type="Gene3D" id="2.60.120.380">
    <property type="match status" value="1"/>
</dbReference>
<reference evidence="3 4" key="1">
    <citation type="submission" date="2023-11" db="EMBL/GenBank/DDBJ databases">
        <title>Actinomadura monticuli sp. nov., isolated from volcanic ash.</title>
        <authorList>
            <person name="Lee S.D."/>
            <person name="Yang H."/>
            <person name="Kim I.S."/>
        </authorList>
    </citation>
    <scope>NUCLEOTIDE SEQUENCE [LARGE SCALE GENOMIC DNA]</scope>
    <source>
        <strain evidence="3 4">DSM 45346</strain>
    </source>
</reference>
<dbReference type="Pfam" id="PF00082">
    <property type="entry name" value="Peptidase_S8"/>
    <property type="match status" value="1"/>
</dbReference>
<dbReference type="InterPro" id="IPR000209">
    <property type="entry name" value="Peptidase_S8/S53_dom"/>
</dbReference>
<comment type="caution">
    <text evidence="3">The sequence shown here is derived from an EMBL/GenBank/DDBJ whole genome shotgun (WGS) entry which is preliminary data.</text>
</comment>
<evidence type="ECO:0000313" key="3">
    <source>
        <dbReference type="EMBL" id="MFA1555112.1"/>
    </source>
</evidence>
<evidence type="ECO:0000256" key="1">
    <source>
        <dbReference type="ARBA" id="ARBA00011073"/>
    </source>
</evidence>
<dbReference type="InterPro" id="IPR051048">
    <property type="entry name" value="Peptidase_S8/S53_subtilisin"/>
</dbReference>
<evidence type="ECO:0000313" key="4">
    <source>
        <dbReference type="Proteomes" id="UP001569904"/>
    </source>
</evidence>
<comment type="similarity">
    <text evidence="1">Belongs to the peptidase S8 family.</text>
</comment>
<accession>A0ABV4QYX2</accession>
<dbReference type="PANTHER" id="PTHR43399:SF4">
    <property type="entry name" value="CELL WALL-ASSOCIATED PROTEASE"/>
    <property type="match status" value="1"/>
</dbReference>
<proteinExistence type="inferred from homology"/>
<dbReference type="Gene3D" id="3.40.50.200">
    <property type="entry name" value="Peptidase S8/S53 domain"/>
    <property type="match status" value="1"/>
</dbReference>
<dbReference type="RefSeq" id="WP_371941819.1">
    <property type="nucleotide sequence ID" value="NZ_JAXCEH010000008.1"/>
</dbReference>
<dbReference type="InterPro" id="IPR008979">
    <property type="entry name" value="Galactose-bd-like_sf"/>
</dbReference>
<dbReference type="CDD" id="cd04842">
    <property type="entry name" value="Peptidases_S8_Kp43_protease"/>
    <property type="match status" value="1"/>
</dbReference>
<name>A0ABV4QYX2_9ACTN</name>
<dbReference type="SUPFAM" id="SSF52743">
    <property type="entry name" value="Subtilisin-like"/>
    <property type="match status" value="1"/>
</dbReference>
<dbReference type="InterPro" id="IPR036852">
    <property type="entry name" value="Peptidase_S8/S53_dom_sf"/>
</dbReference>
<dbReference type="InterPro" id="IPR034058">
    <property type="entry name" value="TagA/B/C/D_pept_dom"/>
</dbReference>
<dbReference type="SUPFAM" id="SSF49785">
    <property type="entry name" value="Galactose-binding domain-like"/>
    <property type="match status" value="1"/>
</dbReference>
<dbReference type="Proteomes" id="UP001569904">
    <property type="component" value="Unassembled WGS sequence"/>
</dbReference>
<keyword evidence="4" id="KW-1185">Reference proteome</keyword>
<organism evidence="3 4">
    <name type="scientific">Actinomadura chokoriensis</name>
    <dbReference type="NCBI Taxonomy" id="454156"/>
    <lineage>
        <taxon>Bacteria</taxon>
        <taxon>Bacillati</taxon>
        <taxon>Actinomycetota</taxon>
        <taxon>Actinomycetes</taxon>
        <taxon>Streptosporangiales</taxon>
        <taxon>Thermomonosporaceae</taxon>
        <taxon>Actinomadura</taxon>
    </lineage>
</organism>
<sequence length="662" mass="70548">MTSERQDFRLMVGPEPFDPADVEPSASAATGAQATIVQFAALLSEPDIARVTAAYGLRLDRFVPNLAYLERLDAATADRVRADFLVRAVTPFPPASKLSPDIPAAGPLDLIAVLFGDSDAGAVTAALTTIGAHDIAALDDREIGGQLHLRLTLDDAVGLTEVAAVDAIAWIEPVPTLENLDVEAAQTIQSGTVGPHAGAIWEHDLHGEDQVIGIIDAGTLNLDHCFFADAPPNVPGPGHRKVLAVFDEGGDLSNPNDPADNPPGEHFMRVAGIAAGDQLGDPGAHPHRGGAWAAKIVCRNRLDLFSKALSKPPSLRQALERSKGVTATIHNLSWSNRRTEKYETSARDVDAFSFDNEDQLVIAAGHNSGQGPANRSPAIAFNAICVAAAKAHPDHLSRASGVDGPVDGRRKPDLMAVGDGITTATSLAAPPSGPFCDMAGGIGGHTSWATPNVAAGAALVREYFQKGFYPDGTPEPHRKVDPTGALIKAVLLNSTVDMTGHPGYPSDTEGWGLIQLDRTLFFDGGGRRLWVKDVPRKAGLRLDEKRTYRVSVNDESEQLKITFVWTNRPPAQPIPNRPTVQPIRFEVEDPIGNLYLGNDFDVPNGVSRKATASPRVPPDTVNNVQMVVVNDPPFGSWTIRLRPFLNRDKQGYALVVSGGLLL</sequence>
<dbReference type="PANTHER" id="PTHR43399">
    <property type="entry name" value="SUBTILISIN-RELATED"/>
    <property type="match status" value="1"/>
</dbReference>
<protein>
    <submittedName>
        <fullName evidence="3">S8 family serine peptidase</fullName>
    </submittedName>
</protein>
<gene>
    <name evidence="3" type="ORF">SM436_15590</name>
</gene>
<feature type="domain" description="Peptidase S8/S53" evidence="2">
    <location>
        <begin position="208"/>
        <end position="512"/>
    </location>
</feature>
<evidence type="ECO:0000259" key="2">
    <source>
        <dbReference type="Pfam" id="PF00082"/>
    </source>
</evidence>